<feature type="region of interest" description="Disordered" evidence="1">
    <location>
        <begin position="1"/>
        <end position="123"/>
    </location>
</feature>
<dbReference type="Proteomes" id="UP000053257">
    <property type="component" value="Unassembled WGS sequence"/>
</dbReference>
<dbReference type="HOGENOM" id="CLU_092124_0_0_1"/>
<gene>
    <name evidence="2" type="ORF">PHLGIDRAFT_303824</name>
</gene>
<accession>A0A0C3NCL4</accession>
<evidence type="ECO:0000313" key="2">
    <source>
        <dbReference type="EMBL" id="KIP02274.1"/>
    </source>
</evidence>
<reference evidence="2 3" key="1">
    <citation type="journal article" date="2014" name="PLoS Genet.">
        <title>Analysis of the Phlebiopsis gigantea genome, transcriptome and secretome provides insight into its pioneer colonization strategies of wood.</title>
        <authorList>
            <person name="Hori C."/>
            <person name="Ishida T."/>
            <person name="Igarashi K."/>
            <person name="Samejima M."/>
            <person name="Suzuki H."/>
            <person name="Master E."/>
            <person name="Ferreira P."/>
            <person name="Ruiz-Duenas F.J."/>
            <person name="Held B."/>
            <person name="Canessa P."/>
            <person name="Larrondo L.F."/>
            <person name="Schmoll M."/>
            <person name="Druzhinina I.S."/>
            <person name="Kubicek C.P."/>
            <person name="Gaskell J.A."/>
            <person name="Kersten P."/>
            <person name="St John F."/>
            <person name="Glasner J."/>
            <person name="Sabat G."/>
            <person name="Splinter BonDurant S."/>
            <person name="Syed K."/>
            <person name="Yadav J."/>
            <person name="Mgbeahuruike A.C."/>
            <person name="Kovalchuk A."/>
            <person name="Asiegbu F.O."/>
            <person name="Lackner G."/>
            <person name="Hoffmeister D."/>
            <person name="Rencoret J."/>
            <person name="Gutierrez A."/>
            <person name="Sun H."/>
            <person name="Lindquist E."/>
            <person name="Barry K."/>
            <person name="Riley R."/>
            <person name="Grigoriev I.V."/>
            <person name="Henrissat B."/>
            <person name="Kues U."/>
            <person name="Berka R.M."/>
            <person name="Martinez A.T."/>
            <person name="Covert S.F."/>
            <person name="Blanchette R.A."/>
            <person name="Cullen D."/>
        </authorList>
    </citation>
    <scope>NUCLEOTIDE SEQUENCE [LARGE SCALE GENOMIC DNA]</scope>
    <source>
        <strain evidence="2 3">11061_1 CR5-6</strain>
    </source>
</reference>
<organism evidence="2 3">
    <name type="scientific">Phlebiopsis gigantea (strain 11061_1 CR5-6)</name>
    <name type="common">White-rot fungus</name>
    <name type="synonym">Peniophora gigantea</name>
    <dbReference type="NCBI Taxonomy" id="745531"/>
    <lineage>
        <taxon>Eukaryota</taxon>
        <taxon>Fungi</taxon>
        <taxon>Dikarya</taxon>
        <taxon>Basidiomycota</taxon>
        <taxon>Agaricomycotina</taxon>
        <taxon>Agaricomycetes</taxon>
        <taxon>Polyporales</taxon>
        <taxon>Phanerochaetaceae</taxon>
        <taxon>Phlebiopsis</taxon>
    </lineage>
</organism>
<feature type="compositionally biased region" description="Low complexity" evidence="1">
    <location>
        <begin position="17"/>
        <end position="26"/>
    </location>
</feature>
<protein>
    <submittedName>
        <fullName evidence="2">Uncharacterized protein</fullName>
    </submittedName>
</protein>
<dbReference type="EMBL" id="KN840687">
    <property type="protein sequence ID" value="KIP02274.1"/>
    <property type="molecule type" value="Genomic_DNA"/>
</dbReference>
<dbReference type="AlphaFoldDB" id="A0A0C3NCL4"/>
<keyword evidence="3" id="KW-1185">Reference proteome</keyword>
<dbReference type="InterPro" id="IPR028018">
    <property type="entry name" value="DUF4646"/>
</dbReference>
<evidence type="ECO:0000313" key="3">
    <source>
        <dbReference type="Proteomes" id="UP000053257"/>
    </source>
</evidence>
<feature type="compositionally biased region" description="Pro residues" evidence="1">
    <location>
        <begin position="103"/>
        <end position="123"/>
    </location>
</feature>
<feature type="compositionally biased region" description="Pro residues" evidence="1">
    <location>
        <begin position="70"/>
        <end position="86"/>
    </location>
</feature>
<dbReference type="Pfam" id="PF15496">
    <property type="entry name" value="DUF4646"/>
    <property type="match status" value="1"/>
</dbReference>
<proteinExistence type="predicted"/>
<dbReference type="OrthoDB" id="5314275at2759"/>
<evidence type="ECO:0000256" key="1">
    <source>
        <dbReference type="SAM" id="MobiDB-lite"/>
    </source>
</evidence>
<sequence>MIPSADAMYSPPPSSPPNETSTGEPSYAPPPGSPPTTNHTSNPAQPFSPGGEQYIVVGLGPNGSEVPTTTEPPPPYTAKASDPPPSWAASPTQLQDITSSAPALPPTHLPLDPPPDFFSTPSPPRIRARSFAPFTIPARGHTLDGGFALLYADALRAHGIAPAHWARFLQDLQAVARLALQGRDLRGARPKTTGLAVGSTRGRVYDAAFVKSPLEQVQGLLEVYNGSAWERRKVRVTLRMQTDEGGRGGGYGLLVEAL</sequence>
<name>A0A0C3NCL4_PHLG1</name>